<comment type="caution">
    <text evidence="1">The sequence shown here is derived from an EMBL/GenBank/DDBJ whole genome shotgun (WGS) entry which is preliminary data.</text>
</comment>
<feature type="non-terminal residue" evidence="1">
    <location>
        <position position="1"/>
    </location>
</feature>
<evidence type="ECO:0000313" key="2">
    <source>
        <dbReference type="Proteomes" id="UP001328107"/>
    </source>
</evidence>
<reference evidence="2" key="1">
    <citation type="submission" date="2022-10" db="EMBL/GenBank/DDBJ databases">
        <title>Genome assembly of Pristionchus species.</title>
        <authorList>
            <person name="Yoshida K."/>
            <person name="Sommer R.J."/>
        </authorList>
    </citation>
    <scope>NUCLEOTIDE SEQUENCE [LARGE SCALE GENOMIC DNA]</scope>
    <source>
        <strain evidence="2">RS5460</strain>
    </source>
</reference>
<evidence type="ECO:0000313" key="1">
    <source>
        <dbReference type="EMBL" id="GMR30727.1"/>
    </source>
</evidence>
<protein>
    <submittedName>
        <fullName evidence="1">Uncharacterized protein</fullName>
    </submittedName>
</protein>
<dbReference type="EMBL" id="BTRK01000001">
    <property type="protein sequence ID" value="GMR30727.1"/>
    <property type="molecule type" value="Genomic_DNA"/>
</dbReference>
<accession>A0AAN4YXD0</accession>
<organism evidence="1 2">
    <name type="scientific">Pristionchus mayeri</name>
    <dbReference type="NCBI Taxonomy" id="1317129"/>
    <lineage>
        <taxon>Eukaryota</taxon>
        <taxon>Metazoa</taxon>
        <taxon>Ecdysozoa</taxon>
        <taxon>Nematoda</taxon>
        <taxon>Chromadorea</taxon>
        <taxon>Rhabditida</taxon>
        <taxon>Rhabditina</taxon>
        <taxon>Diplogasteromorpha</taxon>
        <taxon>Diplogasteroidea</taxon>
        <taxon>Neodiplogasteridae</taxon>
        <taxon>Pristionchus</taxon>
    </lineage>
</organism>
<sequence length="127" mass="14884">INTSEVIFRYNLIPRLMELREDFVSNCNSIRILKEPEHRNNSECSQRELLIHTHRCRDISISWCCRSDRNCRRGSVSLGGRGCCDVIWQKPRIRCNVDLNRESVLASLFLPPGECDGELRIRVRLRN</sequence>
<gene>
    <name evidence="1" type="ORF">PMAYCL1PPCAC_00922</name>
</gene>
<dbReference type="AlphaFoldDB" id="A0AAN4YXD0"/>
<dbReference type="Proteomes" id="UP001328107">
    <property type="component" value="Unassembled WGS sequence"/>
</dbReference>
<keyword evidence="2" id="KW-1185">Reference proteome</keyword>
<name>A0AAN4YXD0_9BILA</name>
<proteinExistence type="predicted"/>